<comment type="caution">
    <text evidence="8">The sequence shown here is derived from an EMBL/GenBank/DDBJ whole genome shotgun (WGS) entry which is preliminary data.</text>
</comment>
<keyword evidence="2" id="KW-0663">Pyridoxal phosphate</keyword>
<keyword evidence="3" id="KW-0805">Transcription regulation</keyword>
<dbReference type="Pfam" id="PF00155">
    <property type="entry name" value="Aminotran_1_2"/>
    <property type="match status" value="1"/>
</dbReference>
<keyword evidence="8" id="KW-0808">Transferase</keyword>
<dbReference type="InterPro" id="IPR036390">
    <property type="entry name" value="WH_DNA-bd_sf"/>
</dbReference>
<evidence type="ECO:0000256" key="2">
    <source>
        <dbReference type="ARBA" id="ARBA00022898"/>
    </source>
</evidence>
<dbReference type="Pfam" id="PF00392">
    <property type="entry name" value="GntR"/>
    <property type="match status" value="1"/>
</dbReference>
<dbReference type="Gene3D" id="3.40.640.10">
    <property type="entry name" value="Type I PLP-dependent aspartate aminotransferase-like (Major domain)"/>
    <property type="match status" value="1"/>
</dbReference>
<keyword evidence="9" id="KW-1185">Reference proteome</keyword>
<proteinExistence type="inferred from homology"/>
<evidence type="ECO:0000256" key="1">
    <source>
        <dbReference type="ARBA" id="ARBA00005384"/>
    </source>
</evidence>
<reference evidence="8 9" key="1">
    <citation type="submission" date="2018-09" db="EMBL/GenBank/DDBJ databases">
        <title>Comparative genomics of Leucobacter spp.</title>
        <authorList>
            <person name="Reis A.C."/>
            <person name="Kolvenbach B.A."/>
            <person name="Corvini P.F.X."/>
            <person name="Nunes O.C."/>
        </authorList>
    </citation>
    <scope>NUCLEOTIDE SEQUENCE [LARGE SCALE GENOMIC DNA]</scope>
    <source>
        <strain evidence="8 9">TAN 31504</strain>
    </source>
</reference>
<dbReference type="Gene3D" id="1.10.10.10">
    <property type="entry name" value="Winged helix-like DNA-binding domain superfamily/Winged helix DNA-binding domain"/>
    <property type="match status" value="1"/>
</dbReference>
<dbReference type="PANTHER" id="PTHR46577">
    <property type="entry name" value="HTH-TYPE TRANSCRIPTIONAL REGULATORY PROTEIN GABR"/>
    <property type="match status" value="1"/>
</dbReference>
<feature type="domain" description="HTH gntR-type" evidence="7">
    <location>
        <begin position="22"/>
        <end position="90"/>
    </location>
</feature>
<gene>
    <name evidence="8" type="ORF">D3230_02835</name>
</gene>
<dbReference type="Proteomes" id="UP001645859">
    <property type="component" value="Unassembled WGS sequence"/>
</dbReference>
<keyword evidence="4" id="KW-0238">DNA-binding</keyword>
<dbReference type="InterPro" id="IPR015424">
    <property type="entry name" value="PyrdxlP-dep_Trfase"/>
</dbReference>
<keyword evidence="8" id="KW-0032">Aminotransferase</keyword>
<dbReference type="EMBL" id="QYAC01000001">
    <property type="protein sequence ID" value="MBL3678242.1"/>
    <property type="molecule type" value="Genomic_DNA"/>
</dbReference>
<feature type="region of interest" description="Disordered" evidence="6">
    <location>
        <begin position="85"/>
        <end position="105"/>
    </location>
</feature>
<sequence length="478" mass="50490">MIAQRVSARRLHQLLGQWRGDSHSYHELSESIVLLVRDGGLPAGSALPAERPLAEELGVSRTTVAAAYQQLREAGAAVSRRGSGTVVRAPRSSETGAWAEPNEESLDLTRASPGPWGGLPALSQRALAEHGDVFQLDGYDTIGRPELRAALAARYTARGLPTDPGQIMVTLGAQHAIYLIARTILRRGDRSLVESPSYPHAREALAAAGGPVAELPVHGRGYDAASMLSIAAQSAAHLAYLIPDHQNPTGLSMPGELRAELIGALASRGAYIVVDETTAELTLGGARTIRPFAAFADHAHQRDQILTVGSLGKTVWGGLRIGWIRASSALIAQLEAARRIGDLGTGAWEQVLAQLALERYDEILAERSGELTASHRVLVEAVAAQLPDWELSRAGGGVAVWADLGVPESTRLSRAAARLGLRIPPGPRYGSPGVFERFVRLPFTAPPAQLDRAIGVLASAWGDRAQGAAVSEPGGAVI</sequence>
<dbReference type="SUPFAM" id="SSF53383">
    <property type="entry name" value="PLP-dependent transferases"/>
    <property type="match status" value="1"/>
</dbReference>
<accession>A0ABS1SDU5</accession>
<evidence type="ECO:0000256" key="3">
    <source>
        <dbReference type="ARBA" id="ARBA00023015"/>
    </source>
</evidence>
<dbReference type="RefSeq" id="WP_202343469.1">
    <property type="nucleotide sequence ID" value="NZ_BAAAPI010000001.1"/>
</dbReference>
<dbReference type="PROSITE" id="PS50949">
    <property type="entry name" value="HTH_GNTR"/>
    <property type="match status" value="1"/>
</dbReference>
<dbReference type="CDD" id="cd07377">
    <property type="entry name" value="WHTH_GntR"/>
    <property type="match status" value="1"/>
</dbReference>
<dbReference type="SMART" id="SM00345">
    <property type="entry name" value="HTH_GNTR"/>
    <property type="match status" value="1"/>
</dbReference>
<dbReference type="SUPFAM" id="SSF46785">
    <property type="entry name" value="Winged helix' DNA-binding domain"/>
    <property type="match status" value="1"/>
</dbReference>
<name>A0ABS1SDU5_9MICO</name>
<dbReference type="InterPro" id="IPR051446">
    <property type="entry name" value="HTH_trans_reg/aminotransferase"/>
</dbReference>
<evidence type="ECO:0000313" key="8">
    <source>
        <dbReference type="EMBL" id="MBL3678242.1"/>
    </source>
</evidence>
<evidence type="ECO:0000259" key="7">
    <source>
        <dbReference type="PROSITE" id="PS50949"/>
    </source>
</evidence>
<dbReference type="InterPro" id="IPR036388">
    <property type="entry name" value="WH-like_DNA-bd_sf"/>
</dbReference>
<dbReference type="PRINTS" id="PR00035">
    <property type="entry name" value="HTHGNTR"/>
</dbReference>
<keyword evidence="5" id="KW-0804">Transcription</keyword>
<evidence type="ECO:0000256" key="4">
    <source>
        <dbReference type="ARBA" id="ARBA00023125"/>
    </source>
</evidence>
<dbReference type="InterPro" id="IPR000524">
    <property type="entry name" value="Tscrpt_reg_HTH_GntR"/>
</dbReference>
<dbReference type="InterPro" id="IPR004839">
    <property type="entry name" value="Aminotransferase_I/II_large"/>
</dbReference>
<protein>
    <submittedName>
        <fullName evidence="8">PLP-dependent aminotransferase family protein</fullName>
    </submittedName>
</protein>
<dbReference type="PANTHER" id="PTHR46577:SF1">
    <property type="entry name" value="HTH-TYPE TRANSCRIPTIONAL REGULATORY PROTEIN GABR"/>
    <property type="match status" value="1"/>
</dbReference>
<evidence type="ECO:0000313" key="9">
    <source>
        <dbReference type="Proteomes" id="UP001645859"/>
    </source>
</evidence>
<dbReference type="CDD" id="cd00609">
    <property type="entry name" value="AAT_like"/>
    <property type="match status" value="1"/>
</dbReference>
<comment type="similarity">
    <text evidence="1">In the C-terminal section; belongs to the class-I pyridoxal-phosphate-dependent aminotransferase family.</text>
</comment>
<evidence type="ECO:0000256" key="6">
    <source>
        <dbReference type="SAM" id="MobiDB-lite"/>
    </source>
</evidence>
<evidence type="ECO:0000256" key="5">
    <source>
        <dbReference type="ARBA" id="ARBA00023163"/>
    </source>
</evidence>
<organism evidence="8 9">
    <name type="scientific">Leucobacter chromiireducens subsp. solipictus</name>
    <dbReference type="NCBI Taxonomy" id="398235"/>
    <lineage>
        <taxon>Bacteria</taxon>
        <taxon>Bacillati</taxon>
        <taxon>Actinomycetota</taxon>
        <taxon>Actinomycetes</taxon>
        <taxon>Micrococcales</taxon>
        <taxon>Microbacteriaceae</taxon>
        <taxon>Leucobacter</taxon>
    </lineage>
</organism>
<dbReference type="GO" id="GO:0008483">
    <property type="term" value="F:transaminase activity"/>
    <property type="evidence" value="ECO:0007669"/>
    <property type="project" value="UniProtKB-KW"/>
</dbReference>
<dbReference type="InterPro" id="IPR015421">
    <property type="entry name" value="PyrdxlP-dep_Trfase_major"/>
</dbReference>